<organism evidence="1 2">
    <name type="scientific">Microbispora maris</name>
    <dbReference type="NCBI Taxonomy" id="3144104"/>
    <lineage>
        <taxon>Bacteria</taxon>
        <taxon>Bacillati</taxon>
        <taxon>Actinomycetota</taxon>
        <taxon>Actinomycetes</taxon>
        <taxon>Streptosporangiales</taxon>
        <taxon>Streptosporangiaceae</taxon>
        <taxon>Microbispora</taxon>
    </lineage>
</organism>
<evidence type="ECO:0000313" key="1">
    <source>
        <dbReference type="EMBL" id="MEN3541133.1"/>
    </source>
</evidence>
<dbReference type="EMBL" id="JBDJAW010000076">
    <property type="protein sequence ID" value="MEN3541133.1"/>
    <property type="molecule type" value="Genomic_DNA"/>
</dbReference>
<accession>A0ABV0B0T5</accession>
<proteinExistence type="predicted"/>
<gene>
    <name evidence="1" type="ORF">AAH991_38885</name>
</gene>
<dbReference type="Proteomes" id="UP001447516">
    <property type="component" value="Unassembled WGS sequence"/>
</dbReference>
<evidence type="ECO:0000313" key="2">
    <source>
        <dbReference type="Proteomes" id="UP001447516"/>
    </source>
</evidence>
<dbReference type="RefSeq" id="WP_346230964.1">
    <property type="nucleotide sequence ID" value="NZ_JBDJAW010000076.1"/>
</dbReference>
<name>A0ABV0B0T5_9ACTN</name>
<keyword evidence="2" id="KW-1185">Reference proteome</keyword>
<reference evidence="1 2" key="1">
    <citation type="submission" date="2024-05" db="EMBL/GenBank/DDBJ databases">
        <title>Microbispora sp.ZYX-F-249.</title>
        <authorList>
            <person name="Xie H."/>
        </authorList>
    </citation>
    <scope>NUCLEOTIDE SEQUENCE [LARGE SCALE GENOMIC DNA]</scope>
    <source>
        <strain evidence="1 2">ZYX-F-249</strain>
    </source>
</reference>
<sequence length="105" mass="10696">MTVTPPQARGRPQTITRVHASALLAGTDRTVPVLDGNGDLAAVTPGTALAGAAVRVLLTRSDLLDAGVRTVPGSGGRLTPGSGPFVDELLDHLNPLRTIAGDPQQ</sequence>
<comment type="caution">
    <text evidence="1">The sequence shown here is derived from an EMBL/GenBank/DDBJ whole genome shotgun (WGS) entry which is preliminary data.</text>
</comment>
<protein>
    <submittedName>
        <fullName evidence="1">Uncharacterized protein</fullName>
    </submittedName>
</protein>